<name>X6NF62_RETFI</name>
<feature type="region of interest" description="Disordered" evidence="4">
    <location>
        <begin position="489"/>
        <end position="562"/>
    </location>
</feature>
<feature type="compositionally biased region" description="Basic and acidic residues" evidence="4">
    <location>
        <begin position="155"/>
        <end position="164"/>
    </location>
</feature>
<organism evidence="5 6">
    <name type="scientific">Reticulomyxa filosa</name>
    <dbReference type="NCBI Taxonomy" id="46433"/>
    <lineage>
        <taxon>Eukaryota</taxon>
        <taxon>Sar</taxon>
        <taxon>Rhizaria</taxon>
        <taxon>Retaria</taxon>
        <taxon>Foraminifera</taxon>
        <taxon>Monothalamids</taxon>
        <taxon>Reticulomyxidae</taxon>
        <taxon>Reticulomyxa</taxon>
    </lineage>
</organism>
<dbReference type="AlphaFoldDB" id="X6NF62"/>
<dbReference type="Proteomes" id="UP000023152">
    <property type="component" value="Unassembled WGS sequence"/>
</dbReference>
<evidence type="ECO:0000256" key="4">
    <source>
        <dbReference type="SAM" id="MobiDB-lite"/>
    </source>
</evidence>
<feature type="compositionally biased region" description="Polar residues" evidence="4">
    <location>
        <begin position="501"/>
        <end position="512"/>
    </location>
</feature>
<feature type="region of interest" description="Disordered" evidence="4">
    <location>
        <begin position="121"/>
        <end position="164"/>
    </location>
</feature>
<feature type="compositionally biased region" description="Basic and acidic residues" evidence="4">
    <location>
        <begin position="124"/>
        <end position="135"/>
    </location>
</feature>
<feature type="compositionally biased region" description="Basic and acidic residues" evidence="4">
    <location>
        <begin position="548"/>
        <end position="557"/>
    </location>
</feature>
<accession>X6NF62</accession>
<feature type="region of interest" description="Disordered" evidence="4">
    <location>
        <begin position="465"/>
        <end position="484"/>
    </location>
</feature>
<dbReference type="InterPro" id="IPR006709">
    <property type="entry name" value="SSU_processome_Utp14"/>
</dbReference>
<comment type="subcellular location">
    <subcellularLocation>
        <location evidence="1">Nucleus</location>
        <location evidence="1">Nucleolus</location>
    </subcellularLocation>
</comment>
<dbReference type="EMBL" id="ASPP01009553">
    <property type="protein sequence ID" value="ETO23977.1"/>
    <property type="molecule type" value="Genomic_DNA"/>
</dbReference>
<keyword evidence="3" id="KW-0539">Nucleus</keyword>
<proteinExistence type="predicted"/>
<gene>
    <name evidence="5" type="ORF">RFI_13183</name>
</gene>
<reference evidence="5 6" key="1">
    <citation type="journal article" date="2013" name="Curr. Biol.">
        <title>The Genome of the Foraminiferan Reticulomyxa filosa.</title>
        <authorList>
            <person name="Glockner G."/>
            <person name="Hulsmann N."/>
            <person name="Schleicher M."/>
            <person name="Noegel A.A."/>
            <person name="Eichinger L."/>
            <person name="Gallinger C."/>
            <person name="Pawlowski J."/>
            <person name="Sierra R."/>
            <person name="Euteneuer U."/>
            <person name="Pillet L."/>
            <person name="Moustafa A."/>
            <person name="Platzer M."/>
            <person name="Groth M."/>
            <person name="Szafranski K."/>
            <person name="Schliwa M."/>
        </authorList>
    </citation>
    <scope>NUCLEOTIDE SEQUENCE [LARGE SCALE GENOMIC DNA]</scope>
</reference>
<protein>
    <recommendedName>
        <fullName evidence="7">U3 small nucleolar RNA-associated protein 14</fullName>
    </recommendedName>
</protein>
<sequence length="817" mass="93198">MAQLKRQIGHQMKEFQRIKRIKSRAFRRRLRRRKMAVQPSLEELKEMDPQLFQLEMRRMLRAHAEERVTQKHANNNRWAQWIMRQSKVSKGGTNNVSLDNRKALMESFARGMELRKKIGGSFEHWSESEGEDNKDNGGGGDDDKKKKRKGSTFQTEKEEAEEHVKTLRAEYDKKGILGMKFMKEAAEQRDKIFAALNAKASQSRTFGRLDAIERQIAGVNSDAHSIYSKSNNTIADPLTQSSVLGKRKFGVITKGNSHGANPNSDNSTEEPDLKRLKKKLLNVNMQFTGTTHQLDQQAFGSGGKSIMRLDVDVQDGNELTTDKLTSKLLVNPVFEMIQRPKYSAPQVDSSNKKIQKADQRINEVLQSNPTFLSDPNLDPSKDLAKHHTIPFKTSYDVESIMRTTTAPIEEPETNAKHEAEREAEEWAMADEHTNGSADTNGHDNENANVEADTNTNLDEEAIPIAEEKNDDADSDGDRDDQKDNDVILQVDGWEVYRPPKQENQNRNWSTKGVNPWLQALKQSSVKKHAKVSSNNEENPIIGKKKTKDRNDNNDSHNHKSSAMIDPNQMLLPKVQRAQPDFNLMSSENPEDLKLIQQAMSKNGPRDEQENGDGENEDVVKEFAKMKEKEYELLIDENKPVKPLEGWDQWAGPDEQENAKINGHTRRLMDEQFLARLAEWKDKKAAQIQNRLDYEMDHVILSQQISKNSAKYTLLGKQPQWFNPYLYRTVMSEQLGREFNTSTEFYNAIKPDINIPMGHIVTPTHKEDGKEAQATIKTKFGPKTARAKTDLPRLFDGSKSTSKPKKFSSNQKPERARV</sequence>
<evidence type="ECO:0000256" key="3">
    <source>
        <dbReference type="ARBA" id="ARBA00023242"/>
    </source>
</evidence>
<evidence type="ECO:0000256" key="1">
    <source>
        <dbReference type="ARBA" id="ARBA00004604"/>
    </source>
</evidence>
<dbReference type="GO" id="GO:0032040">
    <property type="term" value="C:small-subunit processome"/>
    <property type="evidence" value="ECO:0007669"/>
    <property type="project" value="InterPro"/>
</dbReference>
<dbReference type="PANTHER" id="PTHR14150:SF12">
    <property type="entry name" value="U3 SMALL NUCLEOLAR RNA-ASSOCIATED PROTEIN 14 HOMOLOG A"/>
    <property type="match status" value="1"/>
</dbReference>
<feature type="region of interest" description="Disordered" evidence="4">
    <location>
        <begin position="766"/>
        <end position="817"/>
    </location>
</feature>
<keyword evidence="2" id="KW-0597">Phosphoprotein</keyword>
<dbReference type="GO" id="GO:0006364">
    <property type="term" value="P:rRNA processing"/>
    <property type="evidence" value="ECO:0007669"/>
    <property type="project" value="InterPro"/>
</dbReference>
<keyword evidence="6" id="KW-1185">Reference proteome</keyword>
<dbReference type="Pfam" id="PF04615">
    <property type="entry name" value="Utp14"/>
    <property type="match status" value="1"/>
</dbReference>
<comment type="caution">
    <text evidence="5">The sequence shown here is derived from an EMBL/GenBank/DDBJ whole genome shotgun (WGS) entry which is preliminary data.</text>
</comment>
<evidence type="ECO:0000313" key="5">
    <source>
        <dbReference type="EMBL" id="ETO23977.1"/>
    </source>
</evidence>
<evidence type="ECO:0008006" key="7">
    <source>
        <dbReference type="Google" id="ProtNLM"/>
    </source>
</evidence>
<evidence type="ECO:0000313" key="6">
    <source>
        <dbReference type="Proteomes" id="UP000023152"/>
    </source>
</evidence>
<feature type="region of interest" description="Disordered" evidence="4">
    <location>
        <begin position="432"/>
        <end position="460"/>
    </location>
</feature>
<feature type="compositionally biased region" description="Acidic residues" evidence="4">
    <location>
        <begin position="468"/>
        <end position="478"/>
    </location>
</feature>
<dbReference type="PANTHER" id="PTHR14150">
    <property type="entry name" value="U3 SMALL NUCLEOLAR RNA-ASSOCIATED PROTEIN 14"/>
    <property type="match status" value="1"/>
</dbReference>
<evidence type="ECO:0000256" key="2">
    <source>
        <dbReference type="ARBA" id="ARBA00022553"/>
    </source>
</evidence>